<dbReference type="Gene3D" id="2.60.40.10">
    <property type="entry name" value="Immunoglobulins"/>
    <property type="match status" value="1"/>
</dbReference>
<organism evidence="3 4">
    <name type="scientific">Thiobacillus sedimenti</name>
    <dbReference type="NCBI Taxonomy" id="3110231"/>
    <lineage>
        <taxon>Bacteria</taxon>
        <taxon>Pseudomonadati</taxon>
        <taxon>Pseudomonadota</taxon>
        <taxon>Betaproteobacteria</taxon>
        <taxon>Nitrosomonadales</taxon>
        <taxon>Thiobacillaceae</taxon>
        <taxon>Thiobacillus</taxon>
    </lineage>
</organism>
<keyword evidence="4" id="KW-1185">Reference proteome</keyword>
<accession>A0ABZ1CMK8</accession>
<gene>
    <name evidence="3" type="ORF">VA613_07010</name>
</gene>
<name>A0ABZ1CMK8_9PROT</name>
<dbReference type="RefSeq" id="WP_324781147.1">
    <property type="nucleotide sequence ID" value="NZ_CP141769.1"/>
</dbReference>
<evidence type="ECO:0000256" key="1">
    <source>
        <dbReference type="SAM" id="Phobius"/>
    </source>
</evidence>
<feature type="signal peptide" evidence="2">
    <location>
        <begin position="1"/>
        <end position="22"/>
    </location>
</feature>
<dbReference type="EMBL" id="CP141769">
    <property type="protein sequence ID" value="WRS40620.1"/>
    <property type="molecule type" value="Genomic_DNA"/>
</dbReference>
<evidence type="ECO:0000256" key="2">
    <source>
        <dbReference type="SAM" id="SignalP"/>
    </source>
</evidence>
<evidence type="ECO:0008006" key="5">
    <source>
        <dbReference type="Google" id="ProtNLM"/>
    </source>
</evidence>
<dbReference type="InterPro" id="IPR013783">
    <property type="entry name" value="Ig-like_fold"/>
</dbReference>
<protein>
    <recommendedName>
        <fullName evidence="5">CARDB domain-containing protein</fullName>
    </recommendedName>
</protein>
<keyword evidence="1" id="KW-0812">Transmembrane</keyword>
<keyword evidence="2" id="KW-0732">Signal</keyword>
<proteinExistence type="predicted"/>
<evidence type="ECO:0000313" key="3">
    <source>
        <dbReference type="EMBL" id="WRS40620.1"/>
    </source>
</evidence>
<dbReference type="Proteomes" id="UP001334732">
    <property type="component" value="Chromosome"/>
</dbReference>
<keyword evidence="1" id="KW-0472">Membrane</keyword>
<sequence>MKRISLWLFACLLTLGTASAWAVEQPMDISLSADPSNPATPQMGDHMNFVSVIRNNSSAPAQGIVAWISLVQVDPGHEQPVDLEDWSAHKAVTRASLAPGEQITVPWPMRLIQAGDYRVVISAVERNTPHIITSPFLDFHVKRKPVVESKRVLPVAFGVPGLLGLAMLWRLRRRWSVSQMLNRRGK</sequence>
<feature type="transmembrane region" description="Helical" evidence="1">
    <location>
        <begin position="152"/>
        <end position="171"/>
    </location>
</feature>
<feature type="chain" id="PRO_5047392512" description="CARDB domain-containing protein" evidence="2">
    <location>
        <begin position="23"/>
        <end position="186"/>
    </location>
</feature>
<evidence type="ECO:0000313" key="4">
    <source>
        <dbReference type="Proteomes" id="UP001334732"/>
    </source>
</evidence>
<keyword evidence="1" id="KW-1133">Transmembrane helix</keyword>
<reference evidence="3 4" key="1">
    <citation type="submission" date="2023-12" db="EMBL/GenBank/DDBJ databases">
        <title>Thiobacillus sedimentum sp. nov., a chemolithoautotrophic sulfur-oxidizing bacterium isolated from freshwater sediment.</title>
        <authorList>
            <person name="Luo J."/>
            <person name="Dai C."/>
        </authorList>
    </citation>
    <scope>NUCLEOTIDE SEQUENCE [LARGE SCALE GENOMIC DNA]</scope>
    <source>
        <strain evidence="3 4">SCUT-2</strain>
    </source>
</reference>